<evidence type="ECO:0000313" key="3">
    <source>
        <dbReference type="Proteomes" id="UP001501821"/>
    </source>
</evidence>
<dbReference type="RefSeq" id="WP_344775661.1">
    <property type="nucleotide sequence ID" value="NZ_BAABAH010000007.1"/>
</dbReference>
<accession>A0ABP7ILU4</accession>
<protein>
    <recommendedName>
        <fullName evidence="1">DUF7455 domain-containing protein</fullName>
    </recommendedName>
</protein>
<reference evidence="3" key="1">
    <citation type="journal article" date="2019" name="Int. J. Syst. Evol. Microbiol.">
        <title>The Global Catalogue of Microorganisms (GCM) 10K type strain sequencing project: providing services to taxonomists for standard genome sequencing and annotation.</title>
        <authorList>
            <consortium name="The Broad Institute Genomics Platform"/>
            <consortium name="The Broad Institute Genome Sequencing Center for Infectious Disease"/>
            <person name="Wu L."/>
            <person name="Ma J."/>
        </authorList>
    </citation>
    <scope>NUCLEOTIDE SEQUENCE [LARGE SCALE GENOMIC DNA]</scope>
    <source>
        <strain evidence="3">JCM 16953</strain>
    </source>
</reference>
<gene>
    <name evidence="2" type="ORF">GCM10022242_23940</name>
</gene>
<name>A0ABP7ILU4_9ACTN</name>
<evidence type="ECO:0000259" key="1">
    <source>
        <dbReference type="Pfam" id="PF24254"/>
    </source>
</evidence>
<comment type="caution">
    <text evidence="2">The sequence shown here is derived from an EMBL/GenBank/DDBJ whole genome shotgun (WGS) entry which is preliminary data.</text>
</comment>
<keyword evidence="3" id="KW-1185">Reference proteome</keyword>
<dbReference type="InterPro" id="IPR055878">
    <property type="entry name" value="DUF7455"/>
</dbReference>
<organism evidence="2 3">
    <name type="scientific">Nocardioides panacisoli</name>
    <dbReference type="NCBI Taxonomy" id="627624"/>
    <lineage>
        <taxon>Bacteria</taxon>
        <taxon>Bacillati</taxon>
        <taxon>Actinomycetota</taxon>
        <taxon>Actinomycetes</taxon>
        <taxon>Propionibacteriales</taxon>
        <taxon>Nocardioidaceae</taxon>
        <taxon>Nocardioides</taxon>
    </lineage>
</organism>
<feature type="domain" description="DUF7455" evidence="1">
    <location>
        <begin position="20"/>
        <end position="62"/>
    </location>
</feature>
<evidence type="ECO:0000313" key="2">
    <source>
        <dbReference type="EMBL" id="GAA3821467.1"/>
    </source>
</evidence>
<dbReference type="Proteomes" id="UP001501821">
    <property type="component" value="Unassembled WGS sequence"/>
</dbReference>
<dbReference type="Pfam" id="PF24254">
    <property type="entry name" value="DUF7455"/>
    <property type="match status" value="1"/>
</dbReference>
<sequence length="68" mass="7369">MTTTIPQPPPVPTTVLEDARFCDRCGARAVAVSRHLAADLGWCRHHLREHAPSLEAAGIDIALLRDTA</sequence>
<proteinExistence type="predicted"/>
<dbReference type="EMBL" id="BAABAH010000007">
    <property type="protein sequence ID" value="GAA3821467.1"/>
    <property type="molecule type" value="Genomic_DNA"/>
</dbReference>